<evidence type="ECO:0000256" key="5">
    <source>
        <dbReference type="SAM" id="Phobius"/>
    </source>
</evidence>
<evidence type="ECO:0008006" key="8">
    <source>
        <dbReference type="Google" id="ProtNLM"/>
    </source>
</evidence>
<dbReference type="Proteomes" id="UP000235116">
    <property type="component" value="Chromosome"/>
</dbReference>
<sequence>MNDEHERKLAGQSHIFYLLNISFLPVIGFALQIILWRHTRTRCLAFAMAHTRQSIIASITAGCALTIVTGLILIIGELSSPYTWVVLILYFTLCHTALILLGILGYARANAGKPFMFFHYATWWG</sequence>
<reference evidence="7" key="1">
    <citation type="submission" date="2017-08" db="EMBL/GenBank/DDBJ databases">
        <title>Direct submision.</title>
        <authorList>
            <person name="Kim S.-J."/>
            <person name="Rhee S.-K."/>
        </authorList>
    </citation>
    <scope>NUCLEOTIDE SEQUENCE [LARGE SCALE GENOMIC DNA]</scope>
    <source>
        <strain evidence="7">GI5</strain>
    </source>
</reference>
<protein>
    <recommendedName>
        <fullName evidence="8">DUF4870 domain-containing protein</fullName>
    </recommendedName>
</protein>
<gene>
    <name evidence="6" type="ORF">Kalk_09665</name>
</gene>
<feature type="transmembrane region" description="Helical" evidence="5">
    <location>
        <begin position="15"/>
        <end position="35"/>
    </location>
</feature>
<keyword evidence="4 5" id="KW-0472">Membrane</keyword>
<keyword evidence="2 5" id="KW-0812">Transmembrane</keyword>
<name>A0A2K9LPC0_9GAMM</name>
<evidence type="ECO:0000313" key="7">
    <source>
        <dbReference type="Proteomes" id="UP000235116"/>
    </source>
</evidence>
<evidence type="ECO:0000256" key="3">
    <source>
        <dbReference type="ARBA" id="ARBA00022989"/>
    </source>
</evidence>
<proteinExistence type="predicted"/>
<evidence type="ECO:0000256" key="4">
    <source>
        <dbReference type="ARBA" id="ARBA00023136"/>
    </source>
</evidence>
<dbReference type="AlphaFoldDB" id="A0A2K9LPC0"/>
<evidence type="ECO:0000256" key="1">
    <source>
        <dbReference type="ARBA" id="ARBA00004141"/>
    </source>
</evidence>
<dbReference type="KEGG" id="kak:Kalk_09665"/>
<keyword evidence="7" id="KW-1185">Reference proteome</keyword>
<evidence type="ECO:0000256" key="2">
    <source>
        <dbReference type="ARBA" id="ARBA00022692"/>
    </source>
</evidence>
<organism evidence="6 7">
    <name type="scientific">Ketobacter alkanivorans</name>
    <dbReference type="NCBI Taxonomy" id="1917421"/>
    <lineage>
        <taxon>Bacteria</taxon>
        <taxon>Pseudomonadati</taxon>
        <taxon>Pseudomonadota</taxon>
        <taxon>Gammaproteobacteria</taxon>
        <taxon>Pseudomonadales</taxon>
        <taxon>Ketobacteraceae</taxon>
        <taxon>Ketobacter</taxon>
    </lineage>
</organism>
<dbReference type="InterPro" id="IPR019109">
    <property type="entry name" value="MamF_MmsF"/>
</dbReference>
<feature type="transmembrane region" description="Helical" evidence="5">
    <location>
        <begin position="55"/>
        <end position="76"/>
    </location>
</feature>
<dbReference type="EMBL" id="CP022684">
    <property type="protein sequence ID" value="AUM12664.1"/>
    <property type="molecule type" value="Genomic_DNA"/>
</dbReference>
<accession>A0A2K9LPC0</accession>
<feature type="transmembrane region" description="Helical" evidence="5">
    <location>
        <begin position="82"/>
        <end position="107"/>
    </location>
</feature>
<comment type="subcellular location">
    <subcellularLocation>
        <location evidence="1">Membrane</location>
        <topology evidence="1">Multi-pass membrane protein</topology>
    </subcellularLocation>
</comment>
<dbReference type="Pfam" id="PF09685">
    <property type="entry name" value="MamF_MmsF"/>
    <property type="match status" value="1"/>
</dbReference>
<evidence type="ECO:0000313" key="6">
    <source>
        <dbReference type="EMBL" id="AUM12664.1"/>
    </source>
</evidence>
<keyword evidence="3 5" id="KW-1133">Transmembrane helix</keyword>